<dbReference type="PROSITE" id="PS51257">
    <property type="entry name" value="PROKAR_LIPOPROTEIN"/>
    <property type="match status" value="1"/>
</dbReference>
<evidence type="ECO:0000313" key="1">
    <source>
        <dbReference type="EMBL" id="MBB6036937.1"/>
    </source>
</evidence>
<gene>
    <name evidence="1" type="ORF">HNR73_004810</name>
</gene>
<dbReference type="InterPro" id="IPR006059">
    <property type="entry name" value="SBP"/>
</dbReference>
<dbReference type="RefSeq" id="WP_184789764.1">
    <property type="nucleotide sequence ID" value="NZ_BONT01000056.1"/>
</dbReference>
<accession>A0A841FUB5</accession>
<dbReference type="PANTHER" id="PTHR43649:SF14">
    <property type="entry name" value="BLR3389 PROTEIN"/>
    <property type="match status" value="1"/>
</dbReference>
<dbReference type="InterPro" id="IPR006311">
    <property type="entry name" value="TAT_signal"/>
</dbReference>
<dbReference type="PANTHER" id="PTHR43649">
    <property type="entry name" value="ARABINOSE-BINDING PROTEIN-RELATED"/>
    <property type="match status" value="1"/>
</dbReference>
<reference evidence="1 2" key="1">
    <citation type="submission" date="2020-08" db="EMBL/GenBank/DDBJ databases">
        <title>Genomic Encyclopedia of Type Strains, Phase IV (KMG-IV): sequencing the most valuable type-strain genomes for metagenomic binning, comparative biology and taxonomic classification.</title>
        <authorList>
            <person name="Goeker M."/>
        </authorList>
    </citation>
    <scope>NUCLEOTIDE SEQUENCE [LARGE SCALE GENOMIC DNA]</scope>
    <source>
        <strain evidence="1 2">YIM 65646</strain>
    </source>
</reference>
<dbReference type="AlphaFoldDB" id="A0A841FUB5"/>
<dbReference type="SUPFAM" id="SSF53850">
    <property type="entry name" value="Periplasmic binding protein-like II"/>
    <property type="match status" value="1"/>
</dbReference>
<proteinExistence type="predicted"/>
<dbReference type="InterPro" id="IPR050490">
    <property type="entry name" value="Bact_solute-bd_prot1"/>
</dbReference>
<name>A0A841FUB5_9ACTN</name>
<dbReference type="EMBL" id="JACHGT010000010">
    <property type="protein sequence ID" value="MBB6036937.1"/>
    <property type="molecule type" value="Genomic_DNA"/>
</dbReference>
<evidence type="ECO:0000313" key="2">
    <source>
        <dbReference type="Proteomes" id="UP000548476"/>
    </source>
</evidence>
<protein>
    <submittedName>
        <fullName evidence="1">Xylobiose transport system substrate-binding protein</fullName>
    </submittedName>
</protein>
<dbReference type="PROSITE" id="PS51318">
    <property type="entry name" value="TAT"/>
    <property type="match status" value="1"/>
</dbReference>
<dbReference type="Gene3D" id="3.40.190.10">
    <property type="entry name" value="Periplasmic binding protein-like II"/>
    <property type="match status" value="2"/>
</dbReference>
<dbReference type="Pfam" id="PF01547">
    <property type="entry name" value="SBP_bac_1"/>
    <property type="match status" value="1"/>
</dbReference>
<keyword evidence="2" id="KW-1185">Reference proteome</keyword>
<dbReference type="Proteomes" id="UP000548476">
    <property type="component" value="Unassembled WGS sequence"/>
</dbReference>
<comment type="caution">
    <text evidence="1">The sequence shown here is derived from an EMBL/GenBank/DDBJ whole genome shotgun (WGS) entry which is preliminary data.</text>
</comment>
<sequence>MTASMPRRRFLTLAGGGAAFALFGATGCGGEDAADGEFSVWVLQDENVNPVSQASLDRYNGAAEVKGVLQPEVNTGYRDKVHISIGTGQRPDVFFNWGGGSIRTYAREGLLEDLTPHLDGDPAFKNAFLPSVLDAGKIDGKFFGIPMRTMQPVHMFYNTKVFGEVGVEIPETWTQFLDVCEKLKSAGITPVALAGAQSWTELMWIEYLVERIGGAQVFADIAAGTAGAWQNPAIARAIDTTRSLVDSGVFGTNFAAVEWEGGAVQQVFSSGKAAMHLMGSWEYTTQLGSAPEFARDDLAWGPFPVIEDGAGAPDAVVGNPTNYFSVTKDSAHKDAAIAYLKQEMASEAYVDGLIAIGDVPAVADITDRLSGAGNPEFAAFVYDLVAKAPSFQLSWDQAVERELASPMLDAISQVFLGELDAAGFVKANEDAAA</sequence>
<organism evidence="1 2">
    <name type="scientific">Phytomonospora endophytica</name>
    <dbReference type="NCBI Taxonomy" id="714109"/>
    <lineage>
        <taxon>Bacteria</taxon>
        <taxon>Bacillati</taxon>
        <taxon>Actinomycetota</taxon>
        <taxon>Actinomycetes</taxon>
        <taxon>Micromonosporales</taxon>
        <taxon>Micromonosporaceae</taxon>
        <taxon>Phytomonospora</taxon>
    </lineage>
</organism>